<dbReference type="Pfam" id="PF02811">
    <property type="entry name" value="PHP"/>
    <property type="match status" value="1"/>
</dbReference>
<keyword evidence="7 13" id="KW-0548">Nucleotidyltransferase</keyword>
<dbReference type="Pfam" id="PF14579">
    <property type="entry name" value="HHH_6"/>
    <property type="match status" value="1"/>
</dbReference>
<protein>
    <recommendedName>
        <fullName evidence="4 13">Error-prone DNA polymerase</fullName>
        <ecNumber evidence="3 13">2.7.7.7</ecNumber>
    </recommendedName>
</protein>
<comment type="function">
    <text evidence="13">DNA polymerase involved in damage-induced mutagenesis and translesion synthesis (TLS). It is not the major replicative DNA polymerase.</text>
</comment>
<accession>A0A562NGD4</accession>
<sequence length="1107" mass="122993">MSPDPHLPRYAELCVTTNFTFLTGASHPEELMTRAAELGLSAIAITDRNSLAGVVRAYRALQILREEAEKSVAIRSQHRTDTCSRQEIGNPEDIPRPLVPHLPKLIVGTRLVLRDSGVEWVALPTDKAAYQRLTRLLTLGKRRADKGECHLDRADLLEGCRGMILIALPGDMVRAVPDIQQMRRCYPGHIFVGAAPRYDGSDQQYLAACAELAQRTSAPMVAVGDVLMHRAARRQLADVLTCMRLGCTIDQIGRNALPNGERRLKGAADMGRLFHHHPAALRRTVEIANRCAFDLSQLSYDYPDEIADGEAPMARLTRLAEEGLARRYPAGATGRARELMAKELAVVEELNYPAYFLTVHDIVQYARSQGILCQGRGSAANSILCYLLGITDVKPEMIGMVFERFISRHRGEPPDIDVDFEHERREEVIQWIYQKYGRHRAGLCATVIHFRSRAAIREVGKVMGLSQDVTAGLSGQIWGYSNEDPDLDRVRELGLDPTDRRLAQTLRLIGEIIGFPRHLSQHVGGFVITKGRLDELAPIENAAMEDRTLIEWDKDDIDTLKILKVDVLGLGMLTCIRKAFDLLEDHERLALTLASVPAEDATTYQMLQIADAVGVFQVESRAQMNFLPRMKPKEFYDLVIEVAIVRPGPIQGGMVQPYIRRRQGLEKPEPFGPALEAVTKRTLGVPLFQEQALQIAEVGAGYTAEEADKLRRSLASFRRMGTIGEHRDKFIAGMIANGYSPEIAARCFGQIEGFADYGFPESHAAAFALLVYVSAWLKCHHPAVFACALLNSQPMGFYAPAQIVRDARDHQVEVRPICVNHSAWDNQLERRADGALALRLGFRQIKGFKEEDATWITAARGNGYRDPEAVWLCAGVAPAVLERLAEADGFAGIGLTRRDALWQIRAIRAPGVLPLFNDPIDGEAIAEPAVTLPPMQMGEEVVEDYVATRLTLRAHPMELLRLSLPGLTRHDALVDAPLRRTTVCGLVITRQRPGTASGVVFLTLEDETGVSNIVVWRKIFEQNRRAVMGGRLLQVTGRLQREGIVTHLIAETITDVSHRLSDLGHPMESAIGQTTPQTDNAPRPLPAPRAMHPRDQAKRLFPSRDFH</sequence>
<dbReference type="GO" id="GO:0003676">
    <property type="term" value="F:nucleic acid binding"/>
    <property type="evidence" value="ECO:0007669"/>
    <property type="project" value="InterPro"/>
</dbReference>
<dbReference type="InterPro" id="IPR023073">
    <property type="entry name" value="DnaE2"/>
</dbReference>
<dbReference type="OrthoDB" id="9803237at2"/>
<dbReference type="InterPro" id="IPR003141">
    <property type="entry name" value="Pol/His_phosphatase_N"/>
</dbReference>
<evidence type="ECO:0000256" key="11">
    <source>
        <dbReference type="ARBA" id="ARBA00023204"/>
    </source>
</evidence>
<feature type="region of interest" description="Disordered" evidence="14">
    <location>
        <begin position="75"/>
        <end position="94"/>
    </location>
</feature>
<dbReference type="GO" id="GO:0006260">
    <property type="term" value="P:DNA replication"/>
    <property type="evidence" value="ECO:0007669"/>
    <property type="project" value="UniProtKB-KW"/>
</dbReference>
<dbReference type="NCBIfam" id="NF004225">
    <property type="entry name" value="PRK05672.1"/>
    <property type="match status" value="1"/>
</dbReference>
<evidence type="ECO:0000256" key="3">
    <source>
        <dbReference type="ARBA" id="ARBA00012417"/>
    </source>
</evidence>
<comment type="subcellular location">
    <subcellularLocation>
        <location evidence="1 13">Cytoplasm</location>
    </subcellularLocation>
</comment>
<dbReference type="InterPro" id="IPR004365">
    <property type="entry name" value="NA-bd_OB_tRNA"/>
</dbReference>
<keyword evidence="8 13" id="KW-0235">DNA replication</keyword>
<evidence type="ECO:0000256" key="5">
    <source>
        <dbReference type="ARBA" id="ARBA00022490"/>
    </source>
</evidence>
<reference evidence="16 17" key="1">
    <citation type="journal article" date="2015" name="Stand. Genomic Sci.">
        <title>Genomic Encyclopedia of Bacterial and Archaeal Type Strains, Phase III: the genomes of soil and plant-associated and newly described type strains.</title>
        <authorList>
            <person name="Whitman W.B."/>
            <person name="Woyke T."/>
            <person name="Klenk H.P."/>
            <person name="Zhou Y."/>
            <person name="Lilburn T.G."/>
            <person name="Beck B.J."/>
            <person name="De Vos P."/>
            <person name="Vandamme P."/>
            <person name="Eisen J.A."/>
            <person name="Garrity G."/>
            <person name="Hugenholtz P."/>
            <person name="Kyrpides N.C."/>
        </authorList>
    </citation>
    <scope>NUCLEOTIDE SEQUENCE [LARGE SCALE GENOMIC DNA]</scope>
    <source>
        <strain evidence="16 17">CGMCC 1.5364</strain>
    </source>
</reference>
<dbReference type="Pfam" id="PF17657">
    <property type="entry name" value="DNA_pol3_finger"/>
    <property type="match status" value="1"/>
</dbReference>
<evidence type="ECO:0000259" key="15">
    <source>
        <dbReference type="SMART" id="SM00481"/>
    </source>
</evidence>
<dbReference type="NCBIfam" id="TIGR00594">
    <property type="entry name" value="polc"/>
    <property type="match status" value="1"/>
</dbReference>
<evidence type="ECO:0000256" key="6">
    <source>
        <dbReference type="ARBA" id="ARBA00022679"/>
    </source>
</evidence>
<dbReference type="GO" id="GO:0008408">
    <property type="term" value="F:3'-5' exonuclease activity"/>
    <property type="evidence" value="ECO:0007669"/>
    <property type="project" value="InterPro"/>
</dbReference>
<evidence type="ECO:0000256" key="12">
    <source>
        <dbReference type="ARBA" id="ARBA00049244"/>
    </source>
</evidence>
<dbReference type="SUPFAM" id="SSF89550">
    <property type="entry name" value="PHP domain-like"/>
    <property type="match status" value="1"/>
</dbReference>
<dbReference type="GO" id="GO:0006281">
    <property type="term" value="P:DNA repair"/>
    <property type="evidence" value="ECO:0007669"/>
    <property type="project" value="UniProtKB-UniRule"/>
</dbReference>
<dbReference type="InterPro" id="IPR004805">
    <property type="entry name" value="DnaE2/DnaE/PolC"/>
</dbReference>
<evidence type="ECO:0000256" key="4">
    <source>
        <dbReference type="ARBA" id="ARBA00017273"/>
    </source>
</evidence>
<dbReference type="Gene3D" id="3.20.20.140">
    <property type="entry name" value="Metal-dependent hydrolases"/>
    <property type="match status" value="1"/>
</dbReference>
<feature type="compositionally biased region" description="Basic and acidic residues" evidence="14">
    <location>
        <begin position="75"/>
        <end position="84"/>
    </location>
</feature>
<feature type="compositionally biased region" description="Basic and acidic residues" evidence="14">
    <location>
        <begin position="1092"/>
        <end position="1107"/>
    </location>
</feature>
<evidence type="ECO:0000256" key="7">
    <source>
        <dbReference type="ARBA" id="ARBA00022695"/>
    </source>
</evidence>
<evidence type="ECO:0000313" key="16">
    <source>
        <dbReference type="EMBL" id="TWI31197.1"/>
    </source>
</evidence>
<evidence type="ECO:0000256" key="14">
    <source>
        <dbReference type="SAM" id="MobiDB-lite"/>
    </source>
</evidence>
<gene>
    <name evidence="13" type="primary">dnaE2</name>
    <name evidence="16" type="ORF">IQ24_03055</name>
</gene>
<evidence type="ECO:0000256" key="9">
    <source>
        <dbReference type="ARBA" id="ARBA00022763"/>
    </source>
</evidence>
<dbReference type="GO" id="GO:0005737">
    <property type="term" value="C:cytoplasm"/>
    <property type="evidence" value="ECO:0007669"/>
    <property type="project" value="UniProtKB-SubCell"/>
</dbReference>
<dbReference type="InterPro" id="IPR004013">
    <property type="entry name" value="PHP_dom"/>
</dbReference>
<dbReference type="InterPro" id="IPR040982">
    <property type="entry name" value="DNA_pol3_finger"/>
</dbReference>
<keyword evidence="9 13" id="KW-0227">DNA damage</keyword>
<evidence type="ECO:0000256" key="13">
    <source>
        <dbReference type="HAMAP-Rule" id="MF_01902"/>
    </source>
</evidence>
<dbReference type="AlphaFoldDB" id="A0A562NGD4"/>
<dbReference type="EMBL" id="VLKU01000010">
    <property type="protein sequence ID" value="TWI31197.1"/>
    <property type="molecule type" value="Genomic_DNA"/>
</dbReference>
<comment type="caution">
    <text evidence="16">The sequence shown here is derived from an EMBL/GenBank/DDBJ whole genome shotgun (WGS) entry which is preliminary data.</text>
</comment>
<evidence type="ECO:0000256" key="8">
    <source>
        <dbReference type="ARBA" id="ARBA00022705"/>
    </source>
</evidence>
<keyword evidence="10 13" id="KW-0239">DNA-directed DNA polymerase</keyword>
<feature type="region of interest" description="Disordered" evidence="14">
    <location>
        <begin position="1066"/>
        <end position="1107"/>
    </location>
</feature>
<dbReference type="InterPro" id="IPR016195">
    <property type="entry name" value="Pol/histidinol_Pase-like"/>
</dbReference>
<keyword evidence="5 13" id="KW-0963">Cytoplasm</keyword>
<evidence type="ECO:0000256" key="10">
    <source>
        <dbReference type="ARBA" id="ARBA00022932"/>
    </source>
</evidence>
<name>A0A562NGD4_9RHOB</name>
<evidence type="ECO:0000256" key="1">
    <source>
        <dbReference type="ARBA" id="ARBA00004496"/>
    </source>
</evidence>
<feature type="domain" description="Polymerase/histidinol phosphatase N-terminal" evidence="15">
    <location>
        <begin position="11"/>
        <end position="74"/>
    </location>
</feature>
<keyword evidence="11 13" id="KW-0234">DNA repair</keyword>
<dbReference type="PANTHER" id="PTHR32294">
    <property type="entry name" value="DNA POLYMERASE III SUBUNIT ALPHA"/>
    <property type="match status" value="1"/>
</dbReference>
<feature type="compositionally biased region" description="Polar residues" evidence="14">
    <location>
        <begin position="1071"/>
        <end position="1080"/>
    </location>
</feature>
<dbReference type="InterPro" id="IPR011708">
    <property type="entry name" value="DNA_pol3_alpha_NTPase_dom"/>
</dbReference>
<dbReference type="PANTHER" id="PTHR32294:SF4">
    <property type="entry name" value="ERROR-PRONE DNA POLYMERASE"/>
    <property type="match status" value="1"/>
</dbReference>
<dbReference type="Pfam" id="PF01336">
    <property type="entry name" value="tRNA_anti-codon"/>
    <property type="match status" value="1"/>
</dbReference>
<comment type="catalytic activity">
    <reaction evidence="12 13">
        <text>DNA(n) + a 2'-deoxyribonucleoside 5'-triphosphate = DNA(n+1) + diphosphate</text>
        <dbReference type="Rhea" id="RHEA:22508"/>
        <dbReference type="Rhea" id="RHEA-COMP:17339"/>
        <dbReference type="Rhea" id="RHEA-COMP:17340"/>
        <dbReference type="ChEBI" id="CHEBI:33019"/>
        <dbReference type="ChEBI" id="CHEBI:61560"/>
        <dbReference type="ChEBI" id="CHEBI:173112"/>
        <dbReference type="EC" id="2.7.7.7"/>
    </reaction>
</comment>
<dbReference type="HAMAP" id="MF_01902">
    <property type="entry name" value="DNApol_error_prone"/>
    <property type="match status" value="1"/>
</dbReference>
<keyword evidence="6 13" id="KW-0808">Transferase</keyword>
<dbReference type="EC" id="2.7.7.7" evidence="3 13"/>
<evidence type="ECO:0000313" key="17">
    <source>
        <dbReference type="Proteomes" id="UP000316225"/>
    </source>
</evidence>
<dbReference type="SMART" id="SM00481">
    <property type="entry name" value="POLIIIAc"/>
    <property type="match status" value="1"/>
</dbReference>
<dbReference type="RefSeq" id="WP_145399148.1">
    <property type="nucleotide sequence ID" value="NZ_VLKU01000010.1"/>
</dbReference>
<comment type="similarity">
    <text evidence="2 13">Belongs to the DNA polymerase type-C family. DnaE2 subfamily.</text>
</comment>
<dbReference type="GO" id="GO:0003887">
    <property type="term" value="F:DNA-directed DNA polymerase activity"/>
    <property type="evidence" value="ECO:0007669"/>
    <property type="project" value="UniProtKB-UniRule"/>
</dbReference>
<dbReference type="CDD" id="cd04485">
    <property type="entry name" value="DnaE_OBF"/>
    <property type="match status" value="1"/>
</dbReference>
<dbReference type="Proteomes" id="UP000316225">
    <property type="component" value="Unassembled WGS sequence"/>
</dbReference>
<keyword evidence="17" id="KW-1185">Reference proteome</keyword>
<organism evidence="16 17">
    <name type="scientific">Paracoccus sulfuroxidans</name>
    <dbReference type="NCBI Taxonomy" id="384678"/>
    <lineage>
        <taxon>Bacteria</taxon>
        <taxon>Pseudomonadati</taxon>
        <taxon>Pseudomonadota</taxon>
        <taxon>Alphaproteobacteria</taxon>
        <taxon>Rhodobacterales</taxon>
        <taxon>Paracoccaceae</taxon>
        <taxon>Paracoccus</taxon>
    </lineage>
</organism>
<dbReference type="Pfam" id="PF07733">
    <property type="entry name" value="DNA_pol3_alpha"/>
    <property type="match status" value="1"/>
</dbReference>
<dbReference type="CDD" id="cd07434">
    <property type="entry name" value="PHP_PolIIIA_DnaE2"/>
    <property type="match status" value="1"/>
</dbReference>
<evidence type="ECO:0000256" key="2">
    <source>
        <dbReference type="ARBA" id="ARBA00007391"/>
    </source>
</evidence>
<dbReference type="InterPro" id="IPR029460">
    <property type="entry name" value="DNAPol_HHH"/>
</dbReference>
<proteinExistence type="inferred from homology"/>